<keyword evidence="1" id="KW-0813">Transport</keyword>
<dbReference type="AlphaFoldDB" id="A0A0F9XVB6"/>
<dbReference type="InterPro" id="IPR028082">
    <property type="entry name" value="Peripla_BP_I"/>
</dbReference>
<proteinExistence type="predicted"/>
<organism evidence="6">
    <name type="scientific">marine sediment metagenome</name>
    <dbReference type="NCBI Taxonomy" id="412755"/>
    <lineage>
        <taxon>unclassified sequences</taxon>
        <taxon>metagenomes</taxon>
        <taxon>ecological metagenomes</taxon>
    </lineage>
</organism>
<dbReference type="SUPFAM" id="SSF53822">
    <property type="entry name" value="Periplasmic binding protein-like I"/>
    <property type="match status" value="1"/>
</dbReference>
<keyword evidence="3" id="KW-0029">Amino-acid transport</keyword>
<dbReference type="Pfam" id="PF13458">
    <property type="entry name" value="Peripla_BP_6"/>
    <property type="match status" value="1"/>
</dbReference>
<reference evidence="6" key="1">
    <citation type="journal article" date="2015" name="Nature">
        <title>Complex archaea that bridge the gap between prokaryotes and eukaryotes.</title>
        <authorList>
            <person name="Spang A."/>
            <person name="Saw J.H."/>
            <person name="Jorgensen S.L."/>
            <person name="Zaremba-Niedzwiedzka K."/>
            <person name="Martijn J."/>
            <person name="Lind A.E."/>
            <person name="van Eijk R."/>
            <person name="Schleper C."/>
            <person name="Guy L."/>
            <person name="Ettema T.J."/>
        </authorList>
    </citation>
    <scope>NUCLEOTIDE SEQUENCE</scope>
</reference>
<dbReference type="EMBL" id="LAZR01000065">
    <property type="protein sequence ID" value="KKN96283.1"/>
    <property type="molecule type" value="Genomic_DNA"/>
</dbReference>
<dbReference type="InterPro" id="IPR000709">
    <property type="entry name" value="Leu_Ile_Val-bd"/>
</dbReference>
<keyword evidence="2" id="KW-0732">Signal</keyword>
<dbReference type="GO" id="GO:0006865">
    <property type="term" value="P:amino acid transport"/>
    <property type="evidence" value="ECO:0007669"/>
    <property type="project" value="UniProtKB-KW"/>
</dbReference>
<feature type="compositionally biased region" description="Basic and acidic residues" evidence="4">
    <location>
        <begin position="374"/>
        <end position="403"/>
    </location>
</feature>
<evidence type="ECO:0000256" key="3">
    <source>
        <dbReference type="ARBA" id="ARBA00022970"/>
    </source>
</evidence>
<dbReference type="PANTHER" id="PTHR47151:SF2">
    <property type="entry name" value="AMINO ACID BINDING PROTEIN"/>
    <property type="match status" value="1"/>
</dbReference>
<dbReference type="InterPro" id="IPR028081">
    <property type="entry name" value="Leu-bd"/>
</dbReference>
<dbReference type="Gene3D" id="3.40.50.2300">
    <property type="match status" value="2"/>
</dbReference>
<dbReference type="PRINTS" id="PR00337">
    <property type="entry name" value="LEUILEVALBP"/>
</dbReference>
<protein>
    <recommendedName>
        <fullName evidence="5">Leucine-binding protein domain-containing protein</fullName>
    </recommendedName>
</protein>
<dbReference type="CDD" id="cd06342">
    <property type="entry name" value="PBP1_ABC_LIVBP-like"/>
    <property type="match status" value="1"/>
</dbReference>
<feature type="region of interest" description="Disordered" evidence="4">
    <location>
        <begin position="374"/>
        <end position="412"/>
    </location>
</feature>
<sequence>MKKILLAGAALNLVFAGAAYAEITIGVAGPMTGQYASFGEQLRTGAEQAVADINAKGGVNGEMLKLSVGDDACDPKQAVAVANQFASQGVPFVAGHFCSGSSIPASQVYNDEQIVQISPASTNPDFTDKRPGGGIFRVCGRDDQQGEVAGNYIAETFPDLKVAIINDKTAYGKGLADETQKTYEAAGKTPVLVESYTAGEKDYTALVTKMKEAGVGLVYVGGYHTEAGLMARQMREQGMDTILMSGDALVSDEYWAITGDAGQGTLMTFSPDPRKNEAAAPVVAELEKQGKTAEGYVLYTYAAIQAWADAVTKAGSTDYDPVVEALNSSDFTTVIGDLKFDDKGDVTLPGYVLYEWKDGKYDYVETADAGGAMMKDDKMKEGMESMSKEGEKPADGADAEKPADPAGETTTK</sequence>
<accession>A0A0F9XVB6</accession>
<evidence type="ECO:0000256" key="1">
    <source>
        <dbReference type="ARBA" id="ARBA00022448"/>
    </source>
</evidence>
<comment type="caution">
    <text evidence="6">The sequence shown here is derived from an EMBL/GenBank/DDBJ whole genome shotgun (WGS) entry which is preliminary data.</text>
</comment>
<gene>
    <name evidence="6" type="ORF">LCGC14_0168760</name>
</gene>
<evidence type="ECO:0000259" key="5">
    <source>
        <dbReference type="Pfam" id="PF13458"/>
    </source>
</evidence>
<evidence type="ECO:0000256" key="4">
    <source>
        <dbReference type="SAM" id="MobiDB-lite"/>
    </source>
</evidence>
<feature type="domain" description="Leucine-binding protein" evidence="5">
    <location>
        <begin position="22"/>
        <end position="359"/>
    </location>
</feature>
<evidence type="ECO:0000313" key="6">
    <source>
        <dbReference type="EMBL" id="KKN96283.1"/>
    </source>
</evidence>
<evidence type="ECO:0000256" key="2">
    <source>
        <dbReference type="ARBA" id="ARBA00022729"/>
    </source>
</evidence>
<name>A0A0F9XVB6_9ZZZZ</name>
<dbReference type="PANTHER" id="PTHR47151">
    <property type="entry name" value="LEU/ILE/VAL-BINDING ABC TRANSPORTER SUBUNIT"/>
    <property type="match status" value="1"/>
</dbReference>